<dbReference type="PATRIC" id="fig|670052.7.peg.2678"/>
<accession>A0A1B1BLQ4</accession>
<feature type="region of interest" description="Disordered" evidence="1">
    <location>
        <begin position="1"/>
        <end position="25"/>
    </location>
</feature>
<dbReference type="AlphaFoldDB" id="A0A1B1BLQ4"/>
<protein>
    <recommendedName>
        <fullName evidence="4">Suppressor of fused-like domain-containing protein</fullName>
    </recommendedName>
</protein>
<sequence>MFGFGRKKNTSPEGGAESPGGDDTSSELAAVIAARDAAWSSVGTVDPYVVAHLINPAFMGGPQWPGLRQAFRKVTRADGLAIVASDGLADPDLDDPAAGPGLGAEVYFCSTLFADTPVSDLGSLWPFETVYEVAQNIASMRVELGPQLERYGALSLSLPGSSAPADWLDEDGTLGVLLGLPVDDVPVSVDIPNGTVHLVGISPLRPAELSYILAEGAEARRDVAQRLTRLPTSVRASPDRPSVVPDLT</sequence>
<dbReference type="KEGG" id="cart:PA27867_2608"/>
<evidence type="ECO:0008006" key="4">
    <source>
        <dbReference type="Google" id="ProtNLM"/>
    </source>
</evidence>
<organism evidence="2 3">
    <name type="scientific">Cryobacterium arcticum</name>
    <dbReference type="NCBI Taxonomy" id="670052"/>
    <lineage>
        <taxon>Bacteria</taxon>
        <taxon>Bacillati</taxon>
        <taxon>Actinomycetota</taxon>
        <taxon>Actinomycetes</taxon>
        <taxon>Micrococcales</taxon>
        <taxon>Microbacteriaceae</taxon>
        <taxon>Cryobacterium</taxon>
    </lineage>
</organism>
<dbReference type="Proteomes" id="UP000092582">
    <property type="component" value="Chromosome 1"/>
</dbReference>
<dbReference type="EMBL" id="CP016282">
    <property type="protein sequence ID" value="ANP73550.1"/>
    <property type="molecule type" value="Genomic_DNA"/>
</dbReference>
<name>A0A1B1BLQ4_9MICO</name>
<evidence type="ECO:0000313" key="2">
    <source>
        <dbReference type="EMBL" id="ANP73550.1"/>
    </source>
</evidence>
<proteinExistence type="predicted"/>
<keyword evidence="3" id="KW-1185">Reference proteome</keyword>
<evidence type="ECO:0000313" key="3">
    <source>
        <dbReference type="Proteomes" id="UP000092582"/>
    </source>
</evidence>
<reference evidence="2 3" key="1">
    <citation type="submission" date="2016-06" db="EMBL/GenBank/DDBJ databases">
        <title>Genome sequencing of Cryobacterium arcticum PAMC 27867.</title>
        <authorList>
            <person name="Lee J."/>
            <person name="Kim O.-S."/>
        </authorList>
    </citation>
    <scope>NUCLEOTIDE SEQUENCE [LARGE SCALE GENOMIC DNA]</scope>
    <source>
        <strain evidence="2 3">PAMC 27867</strain>
    </source>
</reference>
<evidence type="ECO:0000256" key="1">
    <source>
        <dbReference type="SAM" id="MobiDB-lite"/>
    </source>
</evidence>
<gene>
    <name evidence="2" type="ORF">PA27867_2608</name>
</gene>